<dbReference type="AlphaFoldDB" id="W1YT58"/>
<proteinExistence type="predicted"/>
<reference evidence="1" key="1">
    <citation type="submission" date="2013-12" db="EMBL/GenBank/DDBJ databases">
        <title>A Varibaculum cambriense genome reconstructed from a premature infant gut community with otherwise low bacterial novelty that shifts toward anaerobic metabolism during the third week of life.</title>
        <authorList>
            <person name="Brown C.T."/>
            <person name="Sharon I."/>
            <person name="Thomas B.C."/>
            <person name="Castelle C.J."/>
            <person name="Morowitz M.J."/>
            <person name="Banfield J.F."/>
        </authorList>
    </citation>
    <scope>NUCLEOTIDE SEQUENCE</scope>
</reference>
<dbReference type="EMBL" id="AZMM01000499">
    <property type="protein sequence ID" value="ETJ45511.1"/>
    <property type="molecule type" value="Genomic_DNA"/>
</dbReference>
<gene>
    <name evidence="1" type="ORF">Q604_UNBC00499G0001</name>
</gene>
<feature type="non-terminal residue" evidence="1">
    <location>
        <position position="44"/>
    </location>
</feature>
<comment type="caution">
    <text evidence="1">The sequence shown here is derived from an EMBL/GenBank/DDBJ whole genome shotgun (WGS) entry which is preliminary data.</text>
</comment>
<accession>W1YT58</accession>
<organism evidence="1">
    <name type="scientific">human gut metagenome</name>
    <dbReference type="NCBI Taxonomy" id="408170"/>
    <lineage>
        <taxon>unclassified sequences</taxon>
        <taxon>metagenomes</taxon>
        <taxon>organismal metagenomes</taxon>
    </lineage>
</organism>
<dbReference type="PROSITE" id="PS51257">
    <property type="entry name" value="PROKAR_LIPOPROTEIN"/>
    <property type="match status" value="1"/>
</dbReference>
<sequence>MGCSGVKGGVALDSGNVMPLAVGCGGDDGLVDLGGAPGVSGRGR</sequence>
<evidence type="ECO:0000313" key="1">
    <source>
        <dbReference type="EMBL" id="ETJ45511.1"/>
    </source>
</evidence>
<name>W1YT58_9ZZZZ</name>
<protein>
    <submittedName>
        <fullName evidence="1">Uncharacterized protein</fullName>
    </submittedName>
</protein>